<dbReference type="GeneID" id="67017993"/>
<reference evidence="1" key="1">
    <citation type="submission" date="2021-05" db="EMBL/GenBank/DDBJ databases">
        <authorList>
            <person name="Stam R."/>
        </authorList>
    </citation>
    <scope>NUCLEOTIDE SEQUENCE</scope>
    <source>
        <strain evidence="1">CS162</strain>
    </source>
</reference>
<proteinExistence type="predicted"/>
<name>A0A8J2N6N1_9PLEO</name>
<comment type="caution">
    <text evidence="1">The sequence shown here is derived from an EMBL/GenBank/DDBJ whole genome shotgun (WGS) entry which is preliminary data.</text>
</comment>
<evidence type="ECO:0000313" key="1">
    <source>
        <dbReference type="EMBL" id="CAG5161990.1"/>
    </source>
</evidence>
<evidence type="ECO:0008006" key="3">
    <source>
        <dbReference type="Google" id="ProtNLM"/>
    </source>
</evidence>
<keyword evidence="2" id="KW-1185">Reference proteome</keyword>
<dbReference type="Proteomes" id="UP000676310">
    <property type="component" value="Unassembled WGS sequence"/>
</dbReference>
<dbReference type="AlphaFoldDB" id="A0A8J2N6N1"/>
<gene>
    <name evidence="1" type="ORF">ALTATR162_LOCUS6137</name>
</gene>
<dbReference type="RefSeq" id="XP_043169693.1">
    <property type="nucleotide sequence ID" value="XM_043313758.1"/>
</dbReference>
<sequence length="213" mass="24353">MRWAIIELSNYPLQLTRRDVLELFQDFTISPDFALPNVKNLAYPLRTFIKIAGEQDAERAVQELCWSKVSGRQINVRIVEKTGHEEKEVAVADVADEMKIGILNTARVYNPHLAPKILEVRECMQGTSNFAFLQARDLVSIHSEPEMHMQPNNNKAKWKLVMAGRSEGWNWKMKDGSGRLAALKNLQDTVERQGVMRKLWGQWEGSSVLDMTS</sequence>
<organism evidence="1 2">
    <name type="scientific">Alternaria atra</name>
    <dbReference type="NCBI Taxonomy" id="119953"/>
    <lineage>
        <taxon>Eukaryota</taxon>
        <taxon>Fungi</taxon>
        <taxon>Dikarya</taxon>
        <taxon>Ascomycota</taxon>
        <taxon>Pezizomycotina</taxon>
        <taxon>Dothideomycetes</taxon>
        <taxon>Pleosporomycetidae</taxon>
        <taxon>Pleosporales</taxon>
        <taxon>Pleosporineae</taxon>
        <taxon>Pleosporaceae</taxon>
        <taxon>Alternaria</taxon>
        <taxon>Alternaria sect. Ulocladioides</taxon>
    </lineage>
</organism>
<evidence type="ECO:0000313" key="2">
    <source>
        <dbReference type="Proteomes" id="UP000676310"/>
    </source>
</evidence>
<dbReference type="EMBL" id="CAJRGZ010000019">
    <property type="protein sequence ID" value="CAG5161990.1"/>
    <property type="molecule type" value="Genomic_DNA"/>
</dbReference>
<protein>
    <recommendedName>
        <fullName evidence="3">RRM domain-containing protein</fullName>
    </recommendedName>
</protein>
<accession>A0A8J2N6N1</accession>
<dbReference type="OrthoDB" id="1049195at2759"/>